<protein>
    <submittedName>
        <fullName evidence="2">Uncharacterized protein</fullName>
    </submittedName>
</protein>
<feature type="transmembrane region" description="Helical" evidence="1">
    <location>
        <begin position="121"/>
        <end position="140"/>
    </location>
</feature>
<dbReference type="AlphaFoldDB" id="T0MLH6"/>
<gene>
    <name evidence="2" type="ORF">NAPIS_ORF00509</name>
</gene>
<keyword evidence="3" id="KW-1185">Reference proteome</keyword>
<keyword evidence="1" id="KW-0812">Transmembrane</keyword>
<evidence type="ECO:0000313" key="3">
    <source>
        <dbReference type="Proteomes" id="UP000053780"/>
    </source>
</evidence>
<sequence>MIINKLDKLTFLLCLIKIYGDVYNNNSKPRLLKLTIMICLYLHNINIEINNEETLIILYTICKKRIVKNEKYFKGSDLCVLDKRQKSTMKLVIIRRYSYFVIFYQNEFLNVLKNLEYLSDYFNFIWFIIKCSIVTIYNIFDIEII</sequence>
<accession>T0MLH6</accession>
<reference evidence="2 3" key="1">
    <citation type="journal article" date="2013" name="BMC Genomics">
        <title>Genome sequencing and comparative genomics of honey bee microsporidia, Nosema apis reveal novel insights into host-parasite interactions.</title>
        <authorList>
            <person name="Chen Yp."/>
            <person name="Pettis J.S."/>
            <person name="Zhao Y."/>
            <person name="Liu X."/>
            <person name="Tallon L.J."/>
            <person name="Sadzewicz L.D."/>
            <person name="Li R."/>
            <person name="Zheng H."/>
            <person name="Huang S."/>
            <person name="Zhang X."/>
            <person name="Hamilton M.C."/>
            <person name="Pernal S.F."/>
            <person name="Melathopoulos A.P."/>
            <person name="Yan X."/>
            <person name="Evans J.D."/>
        </authorList>
    </citation>
    <scope>NUCLEOTIDE SEQUENCE [LARGE SCALE GENOMIC DNA]</scope>
    <source>
        <strain evidence="2 3">BRL 01</strain>
    </source>
</reference>
<dbReference type="VEuPathDB" id="MicrosporidiaDB:NAPIS_ORF00509"/>
<dbReference type="HOGENOM" id="CLU_1896801_0_0_1"/>
<dbReference type="EMBL" id="KE647064">
    <property type="protein sequence ID" value="EQB61915.1"/>
    <property type="molecule type" value="Genomic_DNA"/>
</dbReference>
<proteinExistence type="predicted"/>
<keyword evidence="1" id="KW-0472">Membrane</keyword>
<evidence type="ECO:0000313" key="2">
    <source>
        <dbReference type="EMBL" id="EQB61915.1"/>
    </source>
</evidence>
<evidence type="ECO:0000256" key="1">
    <source>
        <dbReference type="SAM" id="Phobius"/>
    </source>
</evidence>
<name>T0MLH6_9MICR</name>
<organism evidence="2 3">
    <name type="scientific">Vairimorpha apis BRL 01</name>
    <dbReference type="NCBI Taxonomy" id="1037528"/>
    <lineage>
        <taxon>Eukaryota</taxon>
        <taxon>Fungi</taxon>
        <taxon>Fungi incertae sedis</taxon>
        <taxon>Microsporidia</taxon>
        <taxon>Nosematidae</taxon>
        <taxon>Vairimorpha</taxon>
    </lineage>
</organism>
<keyword evidence="1" id="KW-1133">Transmembrane helix</keyword>
<dbReference type="Proteomes" id="UP000053780">
    <property type="component" value="Unassembled WGS sequence"/>
</dbReference>